<reference evidence="1" key="1">
    <citation type="submission" date="2022-02" db="EMBL/GenBank/DDBJ databases">
        <title>Crop Bioprotection Bacillus Genome Sequencing.</title>
        <authorList>
            <person name="Dunlap C."/>
        </authorList>
    </citation>
    <scope>NUCLEOTIDE SEQUENCE</scope>
    <source>
        <strain evidence="1">98-1</strain>
    </source>
</reference>
<name>A0AAP3FVN6_BACVA</name>
<dbReference type="RefSeq" id="WP_121642088.1">
    <property type="nucleotide sequence ID" value="NZ_CBDIAD010000059.1"/>
</dbReference>
<dbReference type="GeneID" id="76985788"/>
<protein>
    <recommendedName>
        <fullName evidence="3">Spore coat protein</fullName>
    </recommendedName>
</protein>
<accession>A0AAP3FVN6</accession>
<dbReference type="Proteomes" id="UP001067121">
    <property type="component" value="Unassembled WGS sequence"/>
</dbReference>
<sequence>MKLPAVDLGIMAEHLSTHEGVISKLKAYGSAVGHRDLRDLIQLHANLLRTHVTAMLALINPDQTSEVHLPEMPHVHFHQHSGALSAAEKDIALEARSTAKLMGSDNFNSALMMKHPNVRNIHLQMSFQDAALQMLYTRLIRRGNGEFVPMASEQMQRLTLQHYQHVGNE</sequence>
<evidence type="ECO:0000313" key="1">
    <source>
        <dbReference type="EMBL" id="MCY8315214.1"/>
    </source>
</evidence>
<comment type="caution">
    <text evidence="1">The sequence shown here is derived from an EMBL/GenBank/DDBJ whole genome shotgun (WGS) entry which is preliminary data.</text>
</comment>
<gene>
    <name evidence="1" type="ORF">MOC71_00305</name>
</gene>
<evidence type="ECO:0008006" key="3">
    <source>
        <dbReference type="Google" id="ProtNLM"/>
    </source>
</evidence>
<proteinExistence type="predicted"/>
<evidence type="ECO:0000313" key="2">
    <source>
        <dbReference type="Proteomes" id="UP001067121"/>
    </source>
</evidence>
<dbReference type="AlphaFoldDB" id="A0AAP3FVN6"/>
<organism evidence="1 2">
    <name type="scientific">Bacillus vallismortis</name>
    <dbReference type="NCBI Taxonomy" id="72361"/>
    <lineage>
        <taxon>Bacteria</taxon>
        <taxon>Bacillati</taxon>
        <taxon>Bacillota</taxon>
        <taxon>Bacilli</taxon>
        <taxon>Bacillales</taxon>
        <taxon>Bacillaceae</taxon>
        <taxon>Bacillus</taxon>
    </lineage>
</organism>
<dbReference type="EMBL" id="JALAOH010000001">
    <property type="protein sequence ID" value="MCY8315214.1"/>
    <property type="molecule type" value="Genomic_DNA"/>
</dbReference>